<protein>
    <submittedName>
        <fullName evidence="1">Uncharacterized protein</fullName>
    </submittedName>
</protein>
<feature type="non-terminal residue" evidence="1">
    <location>
        <position position="1"/>
    </location>
</feature>
<sequence>GLDYSVYSDTQGSALGLVFGYFRMYTVSQK</sequence>
<proteinExistence type="predicted"/>
<evidence type="ECO:0000313" key="1">
    <source>
        <dbReference type="EMBL" id="GAH32771.1"/>
    </source>
</evidence>
<organism evidence="1">
    <name type="scientific">marine sediment metagenome</name>
    <dbReference type="NCBI Taxonomy" id="412755"/>
    <lineage>
        <taxon>unclassified sequences</taxon>
        <taxon>metagenomes</taxon>
        <taxon>ecological metagenomes</taxon>
    </lineage>
</organism>
<dbReference type="AlphaFoldDB" id="X1EHG0"/>
<name>X1EHG0_9ZZZZ</name>
<reference evidence="1" key="1">
    <citation type="journal article" date="2014" name="Front. Microbiol.">
        <title>High frequency of phylogenetically diverse reductive dehalogenase-homologous genes in deep subseafloor sedimentary metagenomes.</title>
        <authorList>
            <person name="Kawai M."/>
            <person name="Futagami T."/>
            <person name="Toyoda A."/>
            <person name="Takaki Y."/>
            <person name="Nishi S."/>
            <person name="Hori S."/>
            <person name="Arai W."/>
            <person name="Tsubouchi T."/>
            <person name="Morono Y."/>
            <person name="Uchiyama I."/>
            <person name="Ito T."/>
            <person name="Fujiyama A."/>
            <person name="Inagaki F."/>
            <person name="Takami H."/>
        </authorList>
    </citation>
    <scope>NUCLEOTIDE SEQUENCE</scope>
    <source>
        <strain evidence="1">Expedition CK06-06</strain>
    </source>
</reference>
<comment type="caution">
    <text evidence="1">The sequence shown here is derived from an EMBL/GenBank/DDBJ whole genome shotgun (WGS) entry which is preliminary data.</text>
</comment>
<dbReference type="EMBL" id="BARU01009096">
    <property type="protein sequence ID" value="GAH32771.1"/>
    <property type="molecule type" value="Genomic_DNA"/>
</dbReference>
<accession>X1EHG0</accession>
<gene>
    <name evidence="1" type="ORF">S03H2_17608</name>
</gene>